<keyword evidence="1 4" id="KW-0812">Transmembrane</keyword>
<dbReference type="STRING" id="283909.R7VJI4"/>
<dbReference type="EMBL" id="KB293112">
    <property type="protein sequence ID" value="ELU16536.1"/>
    <property type="molecule type" value="Genomic_DNA"/>
</dbReference>
<feature type="transmembrane region" description="Helical" evidence="4">
    <location>
        <begin position="407"/>
        <end position="428"/>
    </location>
</feature>
<dbReference type="EnsemblMetazoa" id="CapteT185499">
    <property type="protein sequence ID" value="CapteP185499"/>
    <property type="gene ID" value="CapteG185499"/>
</dbReference>
<evidence type="ECO:0000256" key="1">
    <source>
        <dbReference type="ARBA" id="ARBA00022692"/>
    </source>
</evidence>
<feature type="transmembrane region" description="Helical" evidence="4">
    <location>
        <begin position="373"/>
        <end position="395"/>
    </location>
</feature>
<evidence type="ECO:0000313" key="7">
    <source>
        <dbReference type="Proteomes" id="UP000014760"/>
    </source>
</evidence>
<dbReference type="Gene3D" id="1.20.1250.20">
    <property type="entry name" value="MFS general substrate transporter like domains"/>
    <property type="match status" value="1"/>
</dbReference>
<reference evidence="7" key="1">
    <citation type="submission" date="2012-12" db="EMBL/GenBank/DDBJ databases">
        <authorList>
            <person name="Hellsten U."/>
            <person name="Grimwood J."/>
            <person name="Chapman J.A."/>
            <person name="Shapiro H."/>
            <person name="Aerts A."/>
            <person name="Otillar R.P."/>
            <person name="Terry A.Y."/>
            <person name="Boore J.L."/>
            <person name="Simakov O."/>
            <person name="Marletaz F."/>
            <person name="Cho S.-J."/>
            <person name="Edsinger-Gonzales E."/>
            <person name="Havlak P."/>
            <person name="Kuo D.-H."/>
            <person name="Larsson T."/>
            <person name="Lv J."/>
            <person name="Arendt D."/>
            <person name="Savage R."/>
            <person name="Osoegawa K."/>
            <person name="de Jong P."/>
            <person name="Lindberg D.R."/>
            <person name="Seaver E.C."/>
            <person name="Weisblat D.A."/>
            <person name="Putnam N.H."/>
            <person name="Grigoriev I.V."/>
            <person name="Rokhsar D.S."/>
        </authorList>
    </citation>
    <scope>NUCLEOTIDE SEQUENCE</scope>
    <source>
        <strain evidence="7">I ESC-2004</strain>
    </source>
</reference>
<dbReference type="CDD" id="cd06174">
    <property type="entry name" value="MFS"/>
    <property type="match status" value="1"/>
</dbReference>
<evidence type="ECO:0000256" key="3">
    <source>
        <dbReference type="ARBA" id="ARBA00023136"/>
    </source>
</evidence>
<dbReference type="HOGENOM" id="CLU_550117_0_0_1"/>
<keyword evidence="3 4" id="KW-0472">Membrane</keyword>
<feature type="transmembrane region" description="Helical" evidence="4">
    <location>
        <begin position="81"/>
        <end position="102"/>
    </location>
</feature>
<reference evidence="5 7" key="2">
    <citation type="journal article" date="2013" name="Nature">
        <title>Insights into bilaterian evolution from three spiralian genomes.</title>
        <authorList>
            <person name="Simakov O."/>
            <person name="Marletaz F."/>
            <person name="Cho S.J."/>
            <person name="Edsinger-Gonzales E."/>
            <person name="Havlak P."/>
            <person name="Hellsten U."/>
            <person name="Kuo D.H."/>
            <person name="Larsson T."/>
            <person name="Lv J."/>
            <person name="Arendt D."/>
            <person name="Savage R."/>
            <person name="Osoegawa K."/>
            <person name="de Jong P."/>
            <person name="Grimwood J."/>
            <person name="Chapman J.A."/>
            <person name="Shapiro H."/>
            <person name="Aerts A."/>
            <person name="Otillar R.P."/>
            <person name="Terry A.Y."/>
            <person name="Boore J.L."/>
            <person name="Grigoriev I.V."/>
            <person name="Lindberg D.R."/>
            <person name="Seaver E.C."/>
            <person name="Weisblat D.A."/>
            <person name="Putnam N.H."/>
            <person name="Rokhsar D.S."/>
        </authorList>
    </citation>
    <scope>NUCLEOTIDE SEQUENCE</scope>
    <source>
        <strain evidence="5 7">I ESC-2004</strain>
    </source>
</reference>
<evidence type="ECO:0000256" key="4">
    <source>
        <dbReference type="SAM" id="Phobius"/>
    </source>
</evidence>
<keyword evidence="2 4" id="KW-1133">Transmembrane helix</keyword>
<proteinExistence type="predicted"/>
<dbReference type="InterPro" id="IPR036259">
    <property type="entry name" value="MFS_trans_sf"/>
</dbReference>
<protein>
    <recommendedName>
        <fullName evidence="8">Major facilitator superfamily (MFS) profile domain-containing protein</fullName>
    </recommendedName>
</protein>
<feature type="transmembrane region" description="Helical" evidence="4">
    <location>
        <begin position="168"/>
        <end position="190"/>
    </location>
</feature>
<accession>R7VJI4</accession>
<evidence type="ECO:0000313" key="5">
    <source>
        <dbReference type="EMBL" id="ELU16536.1"/>
    </source>
</evidence>
<dbReference type="PANTHER" id="PTHR23121">
    <property type="entry name" value="SODIUM-DEPENDENT GLUCOSE TRANSPORTER 1"/>
    <property type="match status" value="1"/>
</dbReference>
<evidence type="ECO:0000313" key="6">
    <source>
        <dbReference type="EnsemblMetazoa" id="CapteP185499"/>
    </source>
</evidence>
<feature type="transmembrane region" description="Helical" evidence="4">
    <location>
        <begin position="434"/>
        <end position="458"/>
    </location>
</feature>
<feature type="transmembrane region" description="Helical" evidence="4">
    <location>
        <begin position="347"/>
        <end position="367"/>
    </location>
</feature>
<evidence type="ECO:0008006" key="8">
    <source>
        <dbReference type="Google" id="ProtNLM"/>
    </source>
</evidence>
<reference evidence="6" key="3">
    <citation type="submission" date="2015-06" db="UniProtKB">
        <authorList>
            <consortium name="EnsemblMetazoa"/>
        </authorList>
    </citation>
    <scope>IDENTIFICATION</scope>
</reference>
<dbReference type="GO" id="GO:0022857">
    <property type="term" value="F:transmembrane transporter activity"/>
    <property type="evidence" value="ECO:0007669"/>
    <property type="project" value="InterPro"/>
</dbReference>
<organism evidence="5">
    <name type="scientific">Capitella teleta</name>
    <name type="common">Polychaete worm</name>
    <dbReference type="NCBI Taxonomy" id="283909"/>
    <lineage>
        <taxon>Eukaryota</taxon>
        <taxon>Metazoa</taxon>
        <taxon>Spiralia</taxon>
        <taxon>Lophotrochozoa</taxon>
        <taxon>Annelida</taxon>
        <taxon>Polychaeta</taxon>
        <taxon>Sedentaria</taxon>
        <taxon>Scolecida</taxon>
        <taxon>Capitellidae</taxon>
        <taxon>Capitella</taxon>
    </lineage>
</organism>
<feature type="transmembrane region" description="Helical" evidence="4">
    <location>
        <begin position="135"/>
        <end position="156"/>
    </location>
</feature>
<gene>
    <name evidence="5" type="ORF">CAPTEDRAFT_185499</name>
</gene>
<sequence length="496" mass="53452">MDNCQNSSGSEFSSDELAESDQDLLQDEEKAFQRAPRIRLFAKTSLLISANLLYGIQLSLIGSLQPDLVRFNDFDYEQLSIAASMFAIGALLGSPFGTFFSTNLHQGELLLTVNVAVGGLLSVAIPFAHRLPLLGVLWGLQGAMLGSADVICINLLIHLWQTKSSSVLGAYTVGSTVGTIIGPFIAAPFLSSTTTPDTRSHHAQSSRDVGFLYVPYLIAAVLAVILACSLLFDRYIFNNDLDTLSRSLEIESSTDSSSNDSKSGDISVLSNRSSGAWFFVSLAGFFIVASVIARDMATLNYSVTITSETFSMSAQRASLFGTLLNTVRGFGRLTLTVLPMCLPLPHIVVAFTAFPLVCSLFLMLFGLESWTSYYILMALQTFSCSPSYPLTLAWISGLLPQDRMVCGILCCGNGVGGLAGMWGSGWAFVNYGPHGWFCWLLVLSCCSAVLVLGTSIGVHCSNTRVQESGEIAYLNDDKFKAAPTHGSFERTLSMAD</sequence>
<dbReference type="Proteomes" id="UP000014760">
    <property type="component" value="Unassembled WGS sequence"/>
</dbReference>
<dbReference type="SUPFAM" id="SSF103473">
    <property type="entry name" value="MFS general substrate transporter"/>
    <property type="match status" value="1"/>
</dbReference>
<keyword evidence="7" id="KW-1185">Reference proteome</keyword>
<dbReference type="AlphaFoldDB" id="R7VJI4"/>
<dbReference type="Pfam" id="PF07690">
    <property type="entry name" value="MFS_1"/>
    <property type="match status" value="1"/>
</dbReference>
<feature type="transmembrane region" description="Helical" evidence="4">
    <location>
        <begin position="109"/>
        <end position="129"/>
    </location>
</feature>
<evidence type="ECO:0000256" key="2">
    <source>
        <dbReference type="ARBA" id="ARBA00022989"/>
    </source>
</evidence>
<feature type="transmembrane region" description="Helical" evidence="4">
    <location>
        <begin position="317"/>
        <end position="335"/>
    </location>
</feature>
<dbReference type="InterPro" id="IPR011701">
    <property type="entry name" value="MFS"/>
</dbReference>
<feature type="transmembrane region" description="Helical" evidence="4">
    <location>
        <begin position="40"/>
        <end position="61"/>
    </location>
</feature>
<name>R7VJI4_CAPTE</name>
<feature type="transmembrane region" description="Helical" evidence="4">
    <location>
        <begin position="210"/>
        <end position="232"/>
    </location>
</feature>
<dbReference type="EMBL" id="AMQN01004304">
    <property type="status" value="NOT_ANNOTATED_CDS"/>
    <property type="molecule type" value="Genomic_DNA"/>
</dbReference>
<dbReference type="PANTHER" id="PTHR23121:SF9">
    <property type="entry name" value="SODIUM-DEPENDENT GLUCOSE TRANSPORTER 1"/>
    <property type="match status" value="1"/>
</dbReference>
<feature type="transmembrane region" description="Helical" evidence="4">
    <location>
        <begin position="276"/>
        <end position="297"/>
    </location>
</feature>